<organism evidence="4">
    <name type="scientific">Xenopsylla cheopis</name>
    <name type="common">Oriental rat flea</name>
    <name type="synonym">Pulex cheopis</name>
    <dbReference type="NCBI Taxonomy" id="163159"/>
    <lineage>
        <taxon>Eukaryota</taxon>
        <taxon>Metazoa</taxon>
        <taxon>Ecdysozoa</taxon>
        <taxon>Arthropoda</taxon>
        <taxon>Hexapoda</taxon>
        <taxon>Insecta</taxon>
        <taxon>Pterygota</taxon>
        <taxon>Neoptera</taxon>
        <taxon>Endopterygota</taxon>
        <taxon>Siphonaptera</taxon>
        <taxon>Pulicidae</taxon>
        <taxon>Xenopsyllinae</taxon>
        <taxon>Xenopsylla</taxon>
    </lineage>
</organism>
<dbReference type="Pfam" id="PF03061">
    <property type="entry name" value="4HBT"/>
    <property type="match status" value="1"/>
</dbReference>
<dbReference type="PANTHER" id="PTHR21660">
    <property type="entry name" value="THIOESTERASE SUPERFAMILY MEMBER-RELATED"/>
    <property type="match status" value="1"/>
</dbReference>
<dbReference type="Gene3D" id="3.10.129.10">
    <property type="entry name" value="Hotdog Thioesterase"/>
    <property type="match status" value="1"/>
</dbReference>
<name>A0A6M2DRZ5_XENCH</name>
<dbReference type="EMBL" id="GIIL01004182">
    <property type="protein sequence ID" value="NOV47908.1"/>
    <property type="molecule type" value="Transcribed_RNA"/>
</dbReference>
<dbReference type="CDD" id="cd03443">
    <property type="entry name" value="PaaI_thioesterase"/>
    <property type="match status" value="1"/>
</dbReference>
<proteinExistence type="inferred from homology"/>
<dbReference type="AlphaFoldDB" id="A0A6M2DRZ5"/>
<dbReference type="GO" id="GO:0047617">
    <property type="term" value="F:fatty acyl-CoA hydrolase activity"/>
    <property type="evidence" value="ECO:0007669"/>
    <property type="project" value="InterPro"/>
</dbReference>
<evidence type="ECO:0000313" key="4">
    <source>
        <dbReference type="EMBL" id="NOV47908.1"/>
    </source>
</evidence>
<dbReference type="InterPro" id="IPR039298">
    <property type="entry name" value="ACOT13"/>
</dbReference>
<dbReference type="NCBIfam" id="TIGR00369">
    <property type="entry name" value="unchar_dom_1"/>
    <property type="match status" value="1"/>
</dbReference>
<evidence type="ECO:0000256" key="2">
    <source>
        <dbReference type="ARBA" id="ARBA00022801"/>
    </source>
</evidence>
<feature type="domain" description="Thioesterase" evidence="3">
    <location>
        <begin position="54"/>
        <end position="126"/>
    </location>
</feature>
<dbReference type="InterPro" id="IPR003736">
    <property type="entry name" value="PAAI_dom"/>
</dbReference>
<keyword evidence="2" id="KW-0378">Hydrolase</keyword>
<dbReference type="FunFam" id="3.10.129.10:FF:000033">
    <property type="entry name" value="acyl-coenzyme A thioesterase 13"/>
    <property type="match status" value="1"/>
</dbReference>
<sequence length="141" mass="14887">MPGALRTVKNLAEYFKLAKGFDQCLNKLTLVSAESKGTCIAEFTVDKEHVNAAGNLHGGFTATLVDVVSTFALIAAEKPPGVSVDIHVSYLKGATLGDKVVVEANTVKAGKTLAFLEIDVFKKECKSMIAKGSHTKFIGGS</sequence>
<protein>
    <recommendedName>
        <fullName evidence="3">Thioesterase domain-containing protein</fullName>
    </recommendedName>
</protein>
<evidence type="ECO:0000259" key="3">
    <source>
        <dbReference type="Pfam" id="PF03061"/>
    </source>
</evidence>
<dbReference type="InterPro" id="IPR029069">
    <property type="entry name" value="HotDog_dom_sf"/>
</dbReference>
<dbReference type="InterPro" id="IPR006683">
    <property type="entry name" value="Thioestr_dom"/>
</dbReference>
<accession>A0A6M2DRZ5</accession>
<reference evidence="4" key="1">
    <citation type="submission" date="2020-03" db="EMBL/GenBank/DDBJ databases">
        <title>Transcriptomic Profiling of the Digestive Tract of the Rat Flea, Xenopsylla cheopis, Following Blood Feeding and Infection with Yersinia pestis.</title>
        <authorList>
            <person name="Bland D.M."/>
            <person name="Martens C.A."/>
            <person name="Virtaneva K."/>
            <person name="Kanakabandi K."/>
            <person name="Long D."/>
            <person name="Rosenke R."/>
            <person name="Saturday G.A."/>
            <person name="Hoyt F.H."/>
            <person name="Bruno D.P."/>
            <person name="Ribeiro J.M.C."/>
            <person name="Hinnebusch J."/>
        </authorList>
    </citation>
    <scope>NUCLEOTIDE SEQUENCE</scope>
</reference>
<dbReference type="SUPFAM" id="SSF54637">
    <property type="entry name" value="Thioesterase/thiol ester dehydrase-isomerase"/>
    <property type="match status" value="1"/>
</dbReference>
<evidence type="ECO:0000256" key="1">
    <source>
        <dbReference type="ARBA" id="ARBA00008324"/>
    </source>
</evidence>
<dbReference type="PANTHER" id="PTHR21660:SF1">
    <property type="entry name" value="ACYL-COENZYME A THIOESTERASE 13"/>
    <property type="match status" value="1"/>
</dbReference>
<comment type="similarity">
    <text evidence="1">Belongs to the thioesterase PaaI family.</text>
</comment>